<name>A0A521C198_9BACT</name>
<evidence type="ECO:0000313" key="2">
    <source>
        <dbReference type="Proteomes" id="UP000317557"/>
    </source>
</evidence>
<accession>A0A521C198</accession>
<dbReference type="InterPro" id="IPR010994">
    <property type="entry name" value="RuvA_2-like"/>
</dbReference>
<dbReference type="AlphaFoldDB" id="A0A521C198"/>
<keyword evidence="2" id="KW-1185">Reference proteome</keyword>
<proteinExistence type="predicted"/>
<dbReference type="SUPFAM" id="SSF47781">
    <property type="entry name" value="RuvA domain 2-like"/>
    <property type="match status" value="1"/>
</dbReference>
<dbReference type="Pfam" id="PF12836">
    <property type="entry name" value="HHH_3"/>
    <property type="match status" value="1"/>
</dbReference>
<dbReference type="Gene3D" id="1.10.150.320">
    <property type="entry name" value="Photosystem II 12 kDa extrinsic protein"/>
    <property type="match status" value="1"/>
</dbReference>
<dbReference type="InterPro" id="IPR051675">
    <property type="entry name" value="Endo/Exo/Phosphatase_dom_1"/>
</dbReference>
<dbReference type="GO" id="GO:0015628">
    <property type="term" value="P:protein secretion by the type II secretion system"/>
    <property type="evidence" value="ECO:0007669"/>
    <property type="project" value="TreeGrafter"/>
</dbReference>
<gene>
    <name evidence="1" type="ORF">SAMN06265219_10425</name>
</gene>
<reference evidence="1 2" key="1">
    <citation type="submission" date="2017-05" db="EMBL/GenBank/DDBJ databases">
        <authorList>
            <person name="Varghese N."/>
            <person name="Submissions S."/>
        </authorList>
    </citation>
    <scope>NUCLEOTIDE SEQUENCE [LARGE SCALE GENOMIC DNA]</scope>
    <source>
        <strain evidence="1 2">DSM 21985</strain>
    </source>
</reference>
<organism evidence="1 2">
    <name type="scientific">Gracilimonas mengyeensis</name>
    <dbReference type="NCBI Taxonomy" id="1302730"/>
    <lineage>
        <taxon>Bacteria</taxon>
        <taxon>Pseudomonadati</taxon>
        <taxon>Balneolota</taxon>
        <taxon>Balneolia</taxon>
        <taxon>Balneolales</taxon>
        <taxon>Balneolaceae</taxon>
        <taxon>Gracilimonas</taxon>
    </lineage>
</organism>
<dbReference type="PANTHER" id="PTHR21180:SF32">
    <property type="entry name" value="ENDONUCLEASE_EXONUCLEASE_PHOSPHATASE FAMILY DOMAIN-CONTAINING PROTEIN 1"/>
    <property type="match status" value="1"/>
</dbReference>
<evidence type="ECO:0000313" key="1">
    <source>
        <dbReference type="EMBL" id="SMO52581.1"/>
    </source>
</evidence>
<dbReference type="EMBL" id="FXTP01000004">
    <property type="protein sequence ID" value="SMO52581.1"/>
    <property type="molecule type" value="Genomic_DNA"/>
</dbReference>
<protein>
    <submittedName>
        <fullName evidence="1">Helix-hairpin-helix motif-containing protein</fullName>
    </submittedName>
</protein>
<dbReference type="PANTHER" id="PTHR21180">
    <property type="entry name" value="ENDONUCLEASE/EXONUCLEASE/PHOSPHATASE FAMILY DOMAIN-CONTAINING PROTEIN 1"/>
    <property type="match status" value="1"/>
</dbReference>
<sequence length="672" mass="75741">MLLFGAVPILCMAQDTTSVEEQLEAAFEELDTEDAEDAGEQLTQFLEDLAANPVNINQAGLDDFLQVPGINLKIARGILDYRQSKPFETLDELLEVPGIGQATYRRMQPYVSVGGTGSRFRDMYMRPEYWLAGRKVDVFSRYQQNLETREGFKRSDSLGGYAGNAMKYYQRFRMTSNHLSLNLTQEKDAGEPLSARTGFDFNSAHIALSDVGNLNTMVLGDYSLSFGQGLVLWTGGAFGKGREVTGTISKNERGIKPYSSAQETNYFRGAAVSYGQEIELTTFYSYRPRTASIINGDTTRFPSSSGLHRTANERARKNNIDQTTWGGRVRWDSPLGLIGATGYVNNFSHYIAKGSSKSNLFDYEGKEHSVVGIDYRGLLGNAFIFSEWARSQNGGYGGIAGVETPVRDNTDLAFAYRKYSKDFQSFLGTGFGESSSSPQNEEGFYIGLRHSVSRKITLSTYFDQYYFAAPRFGTTQATGGMDLLGLAEIFFNDRINGYLLMRSEVRDDEFVMIESSGQEKLKLGSEKRNSIRGHLEYQLSSRVRLRTRMEVVQNREAGEDWETGFLMYQDVRLIPSTKLRIDGRVTLFDTESFNTRVYQFESDLLYVLSNTVLYNQGQRAYLTVKYEPVDYMDIWFKYGITIFENTQVLGSGLSEVRGDVRNSLGLQVRLQF</sequence>
<dbReference type="Proteomes" id="UP000317557">
    <property type="component" value="Unassembled WGS sequence"/>
</dbReference>
<dbReference type="GO" id="GO:0015627">
    <property type="term" value="C:type II protein secretion system complex"/>
    <property type="evidence" value="ECO:0007669"/>
    <property type="project" value="TreeGrafter"/>
</dbReference>